<proteinExistence type="predicted"/>
<dbReference type="PANTHER" id="PTHR47978">
    <property type="match status" value="1"/>
</dbReference>
<dbReference type="Proteomes" id="UP001150062">
    <property type="component" value="Unassembled WGS sequence"/>
</dbReference>
<dbReference type="Gene3D" id="3.40.50.300">
    <property type="entry name" value="P-loop containing nucleotide triphosphate hydrolases"/>
    <property type="match status" value="1"/>
</dbReference>
<dbReference type="PROSITE" id="PS51421">
    <property type="entry name" value="RAS"/>
    <property type="match status" value="1"/>
</dbReference>
<accession>A0ABQ8Y8D6</accession>
<dbReference type="NCBIfam" id="TIGR00231">
    <property type="entry name" value="small_GTP"/>
    <property type="match status" value="1"/>
</dbReference>
<dbReference type="InterPro" id="IPR005225">
    <property type="entry name" value="Small_GTP-bd"/>
</dbReference>
<keyword evidence="3" id="KW-1185">Reference proteome</keyword>
<dbReference type="InterPro" id="IPR001806">
    <property type="entry name" value="Small_GTPase"/>
</dbReference>
<evidence type="ECO:0000313" key="2">
    <source>
        <dbReference type="EMBL" id="KAJ6241072.1"/>
    </source>
</evidence>
<organism evidence="2 3">
    <name type="scientific">Anaeramoeba flamelloides</name>
    <dbReference type="NCBI Taxonomy" id="1746091"/>
    <lineage>
        <taxon>Eukaryota</taxon>
        <taxon>Metamonada</taxon>
        <taxon>Anaeramoebidae</taxon>
        <taxon>Anaeramoeba</taxon>
    </lineage>
</organism>
<evidence type="ECO:0000256" key="1">
    <source>
        <dbReference type="ARBA" id="ARBA00022741"/>
    </source>
</evidence>
<dbReference type="PROSITE" id="PS51419">
    <property type="entry name" value="RAB"/>
    <property type="match status" value="1"/>
</dbReference>
<dbReference type="SMART" id="SM00174">
    <property type="entry name" value="RHO"/>
    <property type="match status" value="1"/>
</dbReference>
<evidence type="ECO:0000313" key="3">
    <source>
        <dbReference type="Proteomes" id="UP001150062"/>
    </source>
</evidence>
<dbReference type="SMART" id="SM00175">
    <property type="entry name" value="RAB"/>
    <property type="match status" value="1"/>
</dbReference>
<comment type="caution">
    <text evidence="2">The sequence shown here is derived from an EMBL/GenBank/DDBJ whole genome shotgun (WGS) entry which is preliminary data.</text>
</comment>
<reference evidence="2" key="1">
    <citation type="submission" date="2022-08" db="EMBL/GenBank/DDBJ databases">
        <title>Novel sulfate-reducing endosymbionts in the free-living metamonad Anaeramoeba.</title>
        <authorList>
            <person name="Jerlstrom-Hultqvist J."/>
            <person name="Cepicka I."/>
            <person name="Gallot-Lavallee L."/>
            <person name="Salas-Leiva D."/>
            <person name="Curtis B.A."/>
            <person name="Zahonova K."/>
            <person name="Pipaliya S."/>
            <person name="Dacks J."/>
            <person name="Roger A.J."/>
        </authorList>
    </citation>
    <scope>NUCLEOTIDE SEQUENCE</scope>
    <source>
        <strain evidence="2">Schooner1</strain>
    </source>
</reference>
<protein>
    <submittedName>
        <fullName evidence="2">Ras-related protein rab-26</fullName>
    </submittedName>
</protein>
<dbReference type="SMART" id="SM00173">
    <property type="entry name" value="RAS"/>
    <property type="match status" value="1"/>
</dbReference>
<dbReference type="EMBL" id="JAOAOG010000197">
    <property type="protein sequence ID" value="KAJ6241072.1"/>
    <property type="molecule type" value="Genomic_DNA"/>
</dbReference>
<gene>
    <name evidence="2" type="ORF">M0813_23723</name>
</gene>
<dbReference type="SMART" id="SM00176">
    <property type="entry name" value="RAN"/>
    <property type="match status" value="1"/>
</dbReference>
<keyword evidence="1" id="KW-0547">Nucleotide-binding</keyword>
<name>A0ABQ8Y8D6_9EUKA</name>
<dbReference type="Pfam" id="PF00071">
    <property type="entry name" value="Ras"/>
    <property type="match status" value="1"/>
</dbReference>
<dbReference type="SUPFAM" id="SSF52540">
    <property type="entry name" value="P-loop containing nucleoside triphosphate hydrolases"/>
    <property type="match status" value="1"/>
</dbReference>
<dbReference type="PRINTS" id="PR00449">
    <property type="entry name" value="RASTRNSFRMNG"/>
</dbReference>
<dbReference type="InterPro" id="IPR027417">
    <property type="entry name" value="P-loop_NTPase"/>
</dbReference>
<dbReference type="PROSITE" id="PS51420">
    <property type="entry name" value="RHO"/>
    <property type="match status" value="1"/>
</dbReference>
<sequence>MEEFVSEIKVVFLGASNVGKTSIVTKYLRGCFLQNQDSTIGATYNKHTLVHDEKEYPLQIWDTAGQERFQSLVPMYYRGAHVALIVYDITNTDSYKRAKIWVKEIEEKGMTNVIIIFIGNKRDLEGTRTVEIDKSEKYCLKKKITYLETSSKTGYNIKELFQIVGEKLSQATFNDLEKPKMDFERQTYKSDFETTNKNKGCC</sequence>